<sequence>MPDSRPLRPLREALKLVAVALKEGEVPFALAGSYGMWARGGPEPDHDVDFVVAEEDAARAEGLLAERGLNVVRPPEDWLFKVFVDDAMVDVIFRIGGRPLARTGLADADEIEVESVRMPVLGATALMSHKLGALEEHACDLTNVLPVARAVREQVDWAEVAAATSDSPFARACLSLMRDLDIVPAPNASLSSQAGPG</sequence>
<reference evidence="1 2" key="1">
    <citation type="submission" date="2019-09" db="EMBL/GenBank/DDBJ databases">
        <title>Pimelobacter sp. isolated from Paulinella.</title>
        <authorList>
            <person name="Jeong S.E."/>
        </authorList>
    </citation>
    <scope>NUCLEOTIDE SEQUENCE [LARGE SCALE GENOMIC DNA]</scope>
    <source>
        <strain evidence="1 2">Pch-N</strain>
    </source>
</reference>
<protein>
    <submittedName>
        <fullName evidence="1">Nucleotidyltransferase family protein</fullName>
    </submittedName>
</protein>
<evidence type="ECO:0000313" key="1">
    <source>
        <dbReference type="EMBL" id="KAB2808750.1"/>
    </source>
</evidence>
<proteinExistence type="predicted"/>
<dbReference type="Gene3D" id="3.30.460.40">
    <property type="match status" value="1"/>
</dbReference>
<name>A0A7J5DU37_NOCSI</name>
<dbReference type="EMBL" id="WBVM01000002">
    <property type="protein sequence ID" value="KAB2808750.1"/>
    <property type="molecule type" value="Genomic_DNA"/>
</dbReference>
<dbReference type="RefSeq" id="WP_151580863.1">
    <property type="nucleotide sequence ID" value="NZ_CP182503.1"/>
</dbReference>
<dbReference type="SUPFAM" id="SSF81301">
    <property type="entry name" value="Nucleotidyltransferase"/>
    <property type="match status" value="1"/>
</dbReference>
<dbReference type="InterPro" id="IPR043519">
    <property type="entry name" value="NT_sf"/>
</dbReference>
<dbReference type="AlphaFoldDB" id="A0A7J5DU37"/>
<comment type="caution">
    <text evidence="1">The sequence shown here is derived from an EMBL/GenBank/DDBJ whole genome shotgun (WGS) entry which is preliminary data.</text>
</comment>
<dbReference type="GO" id="GO:0016740">
    <property type="term" value="F:transferase activity"/>
    <property type="evidence" value="ECO:0007669"/>
    <property type="project" value="UniProtKB-KW"/>
</dbReference>
<organism evidence="1 2">
    <name type="scientific">Nocardioides simplex</name>
    <name type="common">Arthrobacter simplex</name>
    <dbReference type="NCBI Taxonomy" id="2045"/>
    <lineage>
        <taxon>Bacteria</taxon>
        <taxon>Bacillati</taxon>
        <taxon>Actinomycetota</taxon>
        <taxon>Actinomycetes</taxon>
        <taxon>Propionibacteriales</taxon>
        <taxon>Nocardioidaceae</taxon>
        <taxon>Pimelobacter</taxon>
    </lineage>
</organism>
<accession>A0A7J5DU37</accession>
<dbReference type="Proteomes" id="UP000449906">
    <property type="component" value="Unassembled WGS sequence"/>
</dbReference>
<evidence type="ECO:0000313" key="2">
    <source>
        <dbReference type="Proteomes" id="UP000449906"/>
    </source>
</evidence>
<keyword evidence="1" id="KW-0808">Transferase</keyword>
<gene>
    <name evidence="1" type="ORF">F9L07_16730</name>
</gene>